<dbReference type="Pfam" id="PF05485">
    <property type="entry name" value="THAP"/>
    <property type="match status" value="1"/>
</dbReference>
<feature type="non-terminal residue" evidence="7">
    <location>
        <position position="1"/>
    </location>
</feature>
<keyword evidence="3" id="KW-0862">Zinc</keyword>
<evidence type="ECO:0000256" key="3">
    <source>
        <dbReference type="ARBA" id="ARBA00022833"/>
    </source>
</evidence>
<evidence type="ECO:0000256" key="1">
    <source>
        <dbReference type="ARBA" id="ARBA00022723"/>
    </source>
</evidence>
<evidence type="ECO:0000256" key="4">
    <source>
        <dbReference type="ARBA" id="ARBA00023125"/>
    </source>
</evidence>
<dbReference type="EMBL" id="VUJU01007861">
    <property type="protein sequence ID" value="KAF0739313.1"/>
    <property type="molecule type" value="Genomic_DNA"/>
</dbReference>
<dbReference type="AlphaFoldDB" id="A0A6G0XGE5"/>
<dbReference type="Proteomes" id="UP000478052">
    <property type="component" value="Unassembled WGS sequence"/>
</dbReference>
<dbReference type="InterPro" id="IPR021896">
    <property type="entry name" value="THAP9-like_HTH"/>
</dbReference>
<dbReference type="Pfam" id="PF21788">
    <property type="entry name" value="TNP-like_GBD"/>
    <property type="match status" value="1"/>
</dbReference>
<protein>
    <submittedName>
        <fullName evidence="7">THAP-type domain-containing protein</fullName>
    </submittedName>
</protein>
<sequence length="541" mass="62634">LRFPKDLSLQKEWSLKCKRNDKWNPSKSSICSIHFNHDDFIRDLKSELLGYTPIIKKLKPGTIPILNMPDNKTQLSVSSINRRTKMELKSAKEVQNEIVSHCIEEPFNNPSTTSDILPEISYPDYKKLYEELSQEHYRLKTEMNIIKQNSDVNYKTINESLRFNMKILQKNLNTSNSILKLTQTNFSKQIKTLSITKNKAIELKAKKYLSTIFSPNQLDLIMKKKIRVNWSRDEISKAFTLRYLSKRAYVYVKDKLHYPLPGISSLQRWAKGIEMRSGILHDVLKILAVNAQNLKEFEKLTVILFEEMKVTSTLEYDTLHDQVMGPYNQMQVIMACGLAAPWKQPVMIDFDTKMTKSILFNIIEELDMIGYKVICCVCDCGGGNLGLWKELEINYEQPVFYIPSGRKIICIPDSPHLLKLVRKWLLDTGFQLDDKIITKQPLEALVTMMSSELSVCHKLSKEHLTCEGPQRQKVKLATQLLSHTTSIALKHYKPIKNIKLNDDTTDFIELINNWFDQTNVAHPNNKVTPFKTPYGTHIEEQ</sequence>
<dbReference type="Pfam" id="PF12017">
    <property type="entry name" value="Tnp_P_element"/>
    <property type="match status" value="1"/>
</dbReference>
<dbReference type="GO" id="GO:0003677">
    <property type="term" value="F:DNA binding"/>
    <property type="evidence" value="ECO:0007669"/>
    <property type="project" value="UniProtKB-UniRule"/>
</dbReference>
<dbReference type="InterPro" id="IPR048365">
    <property type="entry name" value="TNP-like_RNaseH_N"/>
</dbReference>
<organism evidence="7 8">
    <name type="scientific">Aphis craccivora</name>
    <name type="common">Cowpea aphid</name>
    <dbReference type="NCBI Taxonomy" id="307492"/>
    <lineage>
        <taxon>Eukaryota</taxon>
        <taxon>Metazoa</taxon>
        <taxon>Ecdysozoa</taxon>
        <taxon>Arthropoda</taxon>
        <taxon>Hexapoda</taxon>
        <taxon>Insecta</taxon>
        <taxon>Pterygota</taxon>
        <taxon>Neoptera</taxon>
        <taxon>Paraneoptera</taxon>
        <taxon>Hemiptera</taxon>
        <taxon>Sternorrhyncha</taxon>
        <taxon>Aphidomorpha</taxon>
        <taxon>Aphidoidea</taxon>
        <taxon>Aphididae</taxon>
        <taxon>Aphidini</taxon>
        <taxon>Aphis</taxon>
        <taxon>Aphis</taxon>
    </lineage>
</organism>
<name>A0A6G0XGE5_APHCR</name>
<dbReference type="SUPFAM" id="SSF57716">
    <property type="entry name" value="Glucocorticoid receptor-like (DNA-binding domain)"/>
    <property type="match status" value="1"/>
</dbReference>
<dbReference type="GO" id="GO:0008270">
    <property type="term" value="F:zinc ion binding"/>
    <property type="evidence" value="ECO:0007669"/>
    <property type="project" value="UniProtKB-KW"/>
</dbReference>
<accession>A0A6G0XGE5</accession>
<keyword evidence="2 5" id="KW-0863">Zinc-finger</keyword>
<evidence type="ECO:0000256" key="2">
    <source>
        <dbReference type="ARBA" id="ARBA00022771"/>
    </source>
</evidence>
<evidence type="ECO:0000313" key="7">
    <source>
        <dbReference type="EMBL" id="KAF0739313.1"/>
    </source>
</evidence>
<keyword evidence="8" id="KW-1185">Reference proteome</keyword>
<evidence type="ECO:0000256" key="5">
    <source>
        <dbReference type="PROSITE-ProRule" id="PRU00309"/>
    </source>
</evidence>
<dbReference type="InterPro" id="IPR006612">
    <property type="entry name" value="THAP_Znf"/>
</dbReference>
<evidence type="ECO:0000259" key="6">
    <source>
        <dbReference type="PROSITE" id="PS50950"/>
    </source>
</evidence>
<gene>
    <name evidence="7" type="ORF">FWK35_00021118</name>
</gene>
<dbReference type="PROSITE" id="PS50950">
    <property type="entry name" value="ZF_THAP"/>
    <property type="match status" value="1"/>
</dbReference>
<comment type="caution">
    <text evidence="7">The sequence shown here is derived from an EMBL/GenBank/DDBJ whole genome shotgun (WGS) entry which is preliminary data.</text>
</comment>
<dbReference type="Pfam" id="PF21787">
    <property type="entry name" value="TNP-like_RNaseH_N"/>
    <property type="match status" value="1"/>
</dbReference>
<dbReference type="InterPro" id="IPR048366">
    <property type="entry name" value="TNP-like_GBD"/>
</dbReference>
<dbReference type="OrthoDB" id="6627680at2759"/>
<reference evidence="7 8" key="1">
    <citation type="submission" date="2019-08" db="EMBL/GenBank/DDBJ databases">
        <title>Whole genome of Aphis craccivora.</title>
        <authorList>
            <person name="Voronova N.V."/>
            <person name="Shulinski R.S."/>
            <person name="Bandarenka Y.V."/>
            <person name="Zhorov D.G."/>
            <person name="Warner D."/>
        </authorList>
    </citation>
    <scope>NUCLEOTIDE SEQUENCE [LARGE SCALE GENOMIC DNA]</scope>
    <source>
        <strain evidence="7">180601</strain>
        <tissue evidence="7">Whole Body</tissue>
    </source>
</reference>
<proteinExistence type="predicted"/>
<evidence type="ECO:0000313" key="8">
    <source>
        <dbReference type="Proteomes" id="UP000478052"/>
    </source>
</evidence>
<feature type="domain" description="THAP-type" evidence="6">
    <location>
        <begin position="1"/>
        <end position="67"/>
    </location>
</feature>
<keyword evidence="4 5" id="KW-0238">DNA-binding</keyword>
<keyword evidence="1" id="KW-0479">Metal-binding</keyword>